<sequence length="135" mass="14320">MLKDPREAAMLRTLLALLVAIAVVSGTGFAIAEEAALTNPASTTKLIGSENNVSRLRKNLRRNPKVSEERIVPVAAFAAGYLNSHHSTPSFSSQTSQSILHTVQGHKPLPKWAKALLVLLGLVAAPVAPFSEVSS</sequence>
<evidence type="ECO:0000256" key="1">
    <source>
        <dbReference type="SAM" id="SignalP"/>
    </source>
</evidence>
<comment type="caution">
    <text evidence="2">The sequence shown here is derived from an EMBL/GenBank/DDBJ whole genome shotgun (WGS) entry which is preliminary data.</text>
</comment>
<protein>
    <submittedName>
        <fullName evidence="2">Unnamed protein product</fullName>
    </submittedName>
</protein>
<dbReference type="AlphaFoldDB" id="A0A9W6WRB3"/>
<organism evidence="2 3">
    <name type="scientific">Phytophthora lilii</name>
    <dbReference type="NCBI Taxonomy" id="2077276"/>
    <lineage>
        <taxon>Eukaryota</taxon>
        <taxon>Sar</taxon>
        <taxon>Stramenopiles</taxon>
        <taxon>Oomycota</taxon>
        <taxon>Peronosporomycetes</taxon>
        <taxon>Peronosporales</taxon>
        <taxon>Peronosporaceae</taxon>
        <taxon>Phytophthora</taxon>
    </lineage>
</organism>
<feature type="chain" id="PRO_5040955126" evidence="1">
    <location>
        <begin position="27"/>
        <end position="135"/>
    </location>
</feature>
<evidence type="ECO:0000313" key="3">
    <source>
        <dbReference type="Proteomes" id="UP001165083"/>
    </source>
</evidence>
<gene>
    <name evidence="2" type="ORF">Plil01_000477800</name>
</gene>
<reference evidence="2" key="1">
    <citation type="submission" date="2023-04" db="EMBL/GenBank/DDBJ databases">
        <title>Phytophthora lilii NBRC 32176.</title>
        <authorList>
            <person name="Ichikawa N."/>
            <person name="Sato H."/>
            <person name="Tonouchi N."/>
        </authorList>
    </citation>
    <scope>NUCLEOTIDE SEQUENCE</scope>
    <source>
        <strain evidence="2">NBRC 32176</strain>
    </source>
</reference>
<dbReference type="Proteomes" id="UP001165083">
    <property type="component" value="Unassembled WGS sequence"/>
</dbReference>
<keyword evidence="1" id="KW-0732">Signal</keyword>
<evidence type="ECO:0000313" key="2">
    <source>
        <dbReference type="EMBL" id="GMF14496.1"/>
    </source>
</evidence>
<name>A0A9W6WRB3_9STRA</name>
<accession>A0A9W6WRB3</accession>
<keyword evidence="3" id="KW-1185">Reference proteome</keyword>
<dbReference type="EMBL" id="BSXW01000200">
    <property type="protein sequence ID" value="GMF14496.1"/>
    <property type="molecule type" value="Genomic_DNA"/>
</dbReference>
<feature type="signal peptide" evidence="1">
    <location>
        <begin position="1"/>
        <end position="26"/>
    </location>
</feature>
<proteinExistence type="predicted"/>